<dbReference type="InterPro" id="IPR044130">
    <property type="entry name" value="CuRO_2_Fet3-like"/>
</dbReference>
<comment type="caution">
    <text evidence="11">The sequence shown here is derived from an EMBL/GenBank/DDBJ whole genome shotgun (WGS) entry which is preliminary data.</text>
</comment>
<accession>A0AA39ZRH9</accession>
<dbReference type="SUPFAM" id="SSF49503">
    <property type="entry name" value="Cupredoxins"/>
    <property type="match status" value="3"/>
</dbReference>
<evidence type="ECO:0000259" key="9">
    <source>
        <dbReference type="Pfam" id="PF07731"/>
    </source>
</evidence>
<dbReference type="Pfam" id="PF00394">
    <property type="entry name" value="Cu-oxidase"/>
    <property type="match status" value="1"/>
</dbReference>
<gene>
    <name evidence="11" type="ORF">B0H67DRAFT_558643</name>
</gene>
<sequence length="905" mass="94428">MLKTLVCLAATAASALGAHVVHSWDIEWVTASPDAFARPVVGINGQWPLPVVEAFVGDTLQITIHNKLGNESTGIHWHGIHQIGSNEQDGPAHVTQCPVAPGQSFTYEFVLDKSGTYWYHSHTGTQYPDGLRGALIIKDHIDPYVAAYDEEYLLTLSDWYHGEVPSLLTAMFTTANAAQLRPPVPQSGLINEESNLVANNTFKFEAGKKYKFRVINMSALASVLLFLEDHDFIIIETDGQYTKPATASFLHITPAQRYSIIVQAKTDATRNYALQAVFDINPDFRNPRVGFPINTTAGLEYDASLPFPSQFIVPSFNVFDDFTLSPLDELPITGAADNTITLDFSLGADAAGLPSAFVNNVSYVHQKVPTLYTVLSAGGEAENPDIYGAVNPYFVKKGEVVDIILNNRHTAHHPFHFHGHHFHVCERTATGSGVFTGEVDCSNSPLVRDVVAVNALASVVIRFKADNPGVWLIHCHIEWHVPMGLSATIIEDAFEIQKTIDVPEEHFEICKAGCYPTKGNAAGSLDLTDLSGITNVENDNVGALFTFEACPAEPSSSVSSAVPSSTISTGPSGTGSTSPSGTGSTGPSGTGSTGPSGTGSTGPSGTGSTGPSGTGSTGPSGTGSTGPSGTGSTGPSGTGSTGPSGTGSTGPSSSVPTVGPSGIWSSGSGVPTVGPSGTWSSGSGVPTAGPSDTWSSDTEWTTSTVYTTTQYTVTACPPTVTNCPGKPYVTTEIIPWTTTVCPVTEHWPEWTTSTLYTTTEYPITGPSGPYVTTEIVPWTTTVCPVTEVWPVWTASTLYSTTTYTITSCAATVTNCPGSPEKPWVTSEAVPWSTTVYTVAPVTTAGWAAPGGWAAPTGLVTTSYGTAAPSATSTSKNFPVTAGAGKAASGFGAAALAAVLAVVALL</sequence>
<dbReference type="PROSITE" id="PS00079">
    <property type="entry name" value="MULTICOPPER_OXIDASE1"/>
    <property type="match status" value="2"/>
</dbReference>
<dbReference type="Gene3D" id="2.60.40.420">
    <property type="entry name" value="Cupredoxins - blue copper proteins"/>
    <property type="match status" value="3"/>
</dbReference>
<name>A0AA39ZRH9_9PEZI</name>
<dbReference type="GO" id="GO:0010106">
    <property type="term" value="P:cellular response to iron ion starvation"/>
    <property type="evidence" value="ECO:0007669"/>
    <property type="project" value="TreeGrafter"/>
</dbReference>
<evidence type="ECO:0000256" key="5">
    <source>
        <dbReference type="ARBA" id="ARBA00023008"/>
    </source>
</evidence>
<evidence type="ECO:0000256" key="4">
    <source>
        <dbReference type="ARBA" id="ARBA00023002"/>
    </source>
</evidence>
<dbReference type="Proteomes" id="UP001172102">
    <property type="component" value="Unassembled WGS sequence"/>
</dbReference>
<dbReference type="AlphaFoldDB" id="A0AA39ZRH9"/>
<dbReference type="GO" id="GO:0033573">
    <property type="term" value="C:high-affinity iron permease complex"/>
    <property type="evidence" value="ECO:0007669"/>
    <property type="project" value="TreeGrafter"/>
</dbReference>
<dbReference type="PROSITE" id="PS00080">
    <property type="entry name" value="MULTICOPPER_OXIDASE2"/>
    <property type="match status" value="1"/>
</dbReference>
<protein>
    <submittedName>
        <fullName evidence="11">Cupredoxin</fullName>
    </submittedName>
</protein>
<feature type="region of interest" description="Disordered" evidence="6">
    <location>
        <begin position="553"/>
        <end position="698"/>
    </location>
</feature>
<evidence type="ECO:0000256" key="6">
    <source>
        <dbReference type="SAM" id="MobiDB-lite"/>
    </source>
</evidence>
<dbReference type="InterPro" id="IPR033138">
    <property type="entry name" value="Cu_oxidase_CS"/>
</dbReference>
<evidence type="ECO:0000259" key="10">
    <source>
        <dbReference type="Pfam" id="PF07732"/>
    </source>
</evidence>
<dbReference type="Pfam" id="PF07732">
    <property type="entry name" value="Cu-oxidase_3"/>
    <property type="match status" value="1"/>
</dbReference>
<dbReference type="GO" id="GO:0005507">
    <property type="term" value="F:copper ion binding"/>
    <property type="evidence" value="ECO:0007669"/>
    <property type="project" value="InterPro"/>
</dbReference>
<evidence type="ECO:0000313" key="11">
    <source>
        <dbReference type="EMBL" id="KAK0702347.1"/>
    </source>
</evidence>
<keyword evidence="3 7" id="KW-0732">Signal</keyword>
<keyword evidence="12" id="KW-1185">Reference proteome</keyword>
<keyword evidence="5" id="KW-0186">Copper</keyword>
<dbReference type="InterPro" id="IPR001117">
    <property type="entry name" value="Cu-oxidase_2nd"/>
</dbReference>
<keyword evidence="2" id="KW-0479">Metal-binding</keyword>
<evidence type="ECO:0000256" key="3">
    <source>
        <dbReference type="ARBA" id="ARBA00022729"/>
    </source>
</evidence>
<feature type="compositionally biased region" description="Gly residues" evidence="6">
    <location>
        <begin position="583"/>
        <end position="648"/>
    </location>
</feature>
<evidence type="ECO:0000256" key="1">
    <source>
        <dbReference type="ARBA" id="ARBA00010609"/>
    </source>
</evidence>
<feature type="domain" description="Plastocyanin-like" evidence="9">
    <location>
        <begin position="364"/>
        <end position="492"/>
    </location>
</feature>
<reference evidence="11" key="1">
    <citation type="submission" date="2023-06" db="EMBL/GenBank/DDBJ databases">
        <title>Genome-scale phylogeny and comparative genomics of the fungal order Sordariales.</title>
        <authorList>
            <consortium name="Lawrence Berkeley National Laboratory"/>
            <person name="Hensen N."/>
            <person name="Bonometti L."/>
            <person name="Westerberg I."/>
            <person name="Brannstrom I.O."/>
            <person name="Guillou S."/>
            <person name="Cros-Aarteil S."/>
            <person name="Calhoun S."/>
            <person name="Haridas S."/>
            <person name="Kuo A."/>
            <person name="Mondo S."/>
            <person name="Pangilinan J."/>
            <person name="Riley R."/>
            <person name="Labutti K."/>
            <person name="Andreopoulos B."/>
            <person name="Lipzen A."/>
            <person name="Chen C."/>
            <person name="Yanf M."/>
            <person name="Daum C."/>
            <person name="Ng V."/>
            <person name="Clum A."/>
            <person name="Steindorff A."/>
            <person name="Ohm R."/>
            <person name="Martin F."/>
            <person name="Silar P."/>
            <person name="Natvig D."/>
            <person name="Lalanne C."/>
            <person name="Gautier V."/>
            <person name="Ament-Velasquez S.L."/>
            <person name="Kruys A."/>
            <person name="Hutchinson M.I."/>
            <person name="Powell A.J."/>
            <person name="Barry K."/>
            <person name="Miller A.N."/>
            <person name="Grigoriev I.V."/>
            <person name="Debuchy R."/>
            <person name="Gladieux P."/>
            <person name="Thoren M.H."/>
            <person name="Johannesson H."/>
        </authorList>
    </citation>
    <scope>NUCLEOTIDE SEQUENCE</scope>
    <source>
        <strain evidence="11">SMH4607-1</strain>
    </source>
</reference>
<dbReference type="GO" id="GO:0033215">
    <property type="term" value="P:reductive iron assimilation"/>
    <property type="evidence" value="ECO:0007669"/>
    <property type="project" value="TreeGrafter"/>
</dbReference>
<evidence type="ECO:0000256" key="7">
    <source>
        <dbReference type="SAM" id="SignalP"/>
    </source>
</evidence>
<feature type="chain" id="PRO_5041294108" evidence="7">
    <location>
        <begin position="18"/>
        <end position="905"/>
    </location>
</feature>
<dbReference type="PANTHER" id="PTHR11709:SF361">
    <property type="entry name" value="IRON TRANSPORT MULTICOPPER OXIDASE FET3"/>
    <property type="match status" value="1"/>
</dbReference>
<feature type="signal peptide" evidence="7">
    <location>
        <begin position="1"/>
        <end position="17"/>
    </location>
</feature>
<dbReference type="EMBL" id="JAUKUA010000009">
    <property type="protein sequence ID" value="KAK0702347.1"/>
    <property type="molecule type" value="Genomic_DNA"/>
</dbReference>
<keyword evidence="4" id="KW-0560">Oxidoreductase</keyword>
<organism evidence="11 12">
    <name type="scientific">Lasiosphaeris hirsuta</name>
    <dbReference type="NCBI Taxonomy" id="260670"/>
    <lineage>
        <taxon>Eukaryota</taxon>
        <taxon>Fungi</taxon>
        <taxon>Dikarya</taxon>
        <taxon>Ascomycota</taxon>
        <taxon>Pezizomycotina</taxon>
        <taxon>Sordariomycetes</taxon>
        <taxon>Sordariomycetidae</taxon>
        <taxon>Sordariales</taxon>
        <taxon>Lasiosphaeriaceae</taxon>
        <taxon>Lasiosphaeris</taxon>
    </lineage>
</organism>
<dbReference type="Pfam" id="PF07731">
    <property type="entry name" value="Cu-oxidase_2"/>
    <property type="match status" value="1"/>
</dbReference>
<dbReference type="InterPro" id="IPR011707">
    <property type="entry name" value="Cu-oxidase-like_N"/>
</dbReference>
<feature type="domain" description="Plastocyanin-like" evidence="8">
    <location>
        <begin position="150"/>
        <end position="287"/>
    </location>
</feature>
<dbReference type="InterPro" id="IPR008972">
    <property type="entry name" value="Cupredoxin"/>
</dbReference>
<proteinExistence type="inferred from homology"/>
<evidence type="ECO:0000313" key="12">
    <source>
        <dbReference type="Proteomes" id="UP001172102"/>
    </source>
</evidence>
<evidence type="ECO:0000259" key="8">
    <source>
        <dbReference type="Pfam" id="PF00394"/>
    </source>
</evidence>
<feature type="compositionally biased region" description="Low complexity" evidence="6">
    <location>
        <begin position="554"/>
        <end position="582"/>
    </location>
</feature>
<dbReference type="InterPro" id="IPR002355">
    <property type="entry name" value="Cu_oxidase_Cu_BS"/>
</dbReference>
<comment type="similarity">
    <text evidence="1">Belongs to the multicopper oxidase family.</text>
</comment>
<dbReference type="GO" id="GO:0004322">
    <property type="term" value="F:ferroxidase activity"/>
    <property type="evidence" value="ECO:0007669"/>
    <property type="project" value="TreeGrafter"/>
</dbReference>
<dbReference type="InterPro" id="IPR045087">
    <property type="entry name" value="Cu-oxidase_fam"/>
</dbReference>
<dbReference type="CDD" id="cd13877">
    <property type="entry name" value="CuRO_2_Fet3p_like"/>
    <property type="match status" value="1"/>
</dbReference>
<dbReference type="PANTHER" id="PTHR11709">
    <property type="entry name" value="MULTI-COPPER OXIDASE"/>
    <property type="match status" value="1"/>
</dbReference>
<evidence type="ECO:0000256" key="2">
    <source>
        <dbReference type="ARBA" id="ARBA00022723"/>
    </source>
</evidence>
<feature type="compositionally biased region" description="Low complexity" evidence="6">
    <location>
        <begin position="649"/>
        <end position="678"/>
    </location>
</feature>
<feature type="domain" description="Plastocyanin-like" evidence="10">
    <location>
        <begin position="26"/>
        <end position="140"/>
    </location>
</feature>
<dbReference type="InterPro" id="IPR011706">
    <property type="entry name" value="Cu-oxidase_C"/>
</dbReference>